<dbReference type="PANTHER" id="PTHR43128:SF31">
    <property type="entry name" value="L-LACTATE DEHYDROGENASE"/>
    <property type="match status" value="1"/>
</dbReference>
<evidence type="ECO:0000313" key="8">
    <source>
        <dbReference type="EMBL" id="KJY57851.1"/>
    </source>
</evidence>
<dbReference type="GO" id="GO:0004459">
    <property type="term" value="F:L-lactate dehydrogenase (NAD+) activity"/>
    <property type="evidence" value="ECO:0007669"/>
    <property type="project" value="InterPro"/>
</dbReference>
<evidence type="ECO:0000256" key="5">
    <source>
        <dbReference type="RuleBase" id="RU003369"/>
    </source>
</evidence>
<protein>
    <submittedName>
        <fullName evidence="8">L-2-hydroxyisocaproate dehydrogenase</fullName>
    </submittedName>
</protein>
<dbReference type="Pfam" id="PF02866">
    <property type="entry name" value="Ldh_1_C"/>
    <property type="match status" value="1"/>
</dbReference>
<evidence type="ECO:0000256" key="2">
    <source>
        <dbReference type="ARBA" id="ARBA00023002"/>
    </source>
</evidence>
<accession>A0A0F4LJU9</accession>
<evidence type="ECO:0000256" key="3">
    <source>
        <dbReference type="PIRSR" id="PIRSR000102-1"/>
    </source>
</evidence>
<evidence type="ECO:0000259" key="6">
    <source>
        <dbReference type="Pfam" id="PF00056"/>
    </source>
</evidence>
<feature type="active site" description="Proton acceptor" evidence="3">
    <location>
        <position position="176"/>
    </location>
</feature>
<dbReference type="SUPFAM" id="SSF56327">
    <property type="entry name" value="LDH C-terminal domain-like"/>
    <property type="match status" value="1"/>
</dbReference>
<evidence type="ECO:0000313" key="9">
    <source>
        <dbReference type="Proteomes" id="UP000033531"/>
    </source>
</evidence>
<dbReference type="HOGENOM" id="CLU_045401_1_2_9"/>
<keyword evidence="2 5" id="KW-0560">Oxidoreductase</keyword>
<dbReference type="Proteomes" id="UP000033531">
    <property type="component" value="Unassembled WGS sequence"/>
</dbReference>
<dbReference type="PIRSF" id="PIRSF000102">
    <property type="entry name" value="Lac_mal_DH"/>
    <property type="match status" value="1"/>
</dbReference>
<dbReference type="PRINTS" id="PR00086">
    <property type="entry name" value="LLDHDRGNASE"/>
</dbReference>
<dbReference type="InterPro" id="IPR001557">
    <property type="entry name" value="L-lactate/malate_DH"/>
</dbReference>
<dbReference type="InterPro" id="IPR036291">
    <property type="entry name" value="NAD(P)-bd_dom_sf"/>
</dbReference>
<dbReference type="PANTHER" id="PTHR43128">
    <property type="entry name" value="L-2-HYDROXYCARBOXYLATE DEHYDROGENASE (NAD(P)(+))"/>
    <property type="match status" value="1"/>
</dbReference>
<sequence>MSNKIGIIGDGHVGSTVAQQLILTGLVDDLVMIDVNEAKVRADQLDFQDAMANLKHHTTITINDYSALKDADIVISAFGNIELEAGGERFAELNYNRERIGDIAEAIKKSGFNGILLAITNPVDAITNMYQELTGLPRKHVIGTGTLLDTARMKRAVGELMNVDPRSVEGFNLGEHGNSQFTAWSTVKVLEKPITEVAKAKHLKLEDLNGEIKFGGQTVYKGKQYTNYGISAAVTRLVETIQSDAHTEMPVSNYQEKYGTYLSYPAIVGRDGIIQTVELTLTDEEEKKLQSSAATIKEKANK</sequence>
<dbReference type="STRING" id="1218507.JF74_03540"/>
<comment type="caution">
    <text evidence="8">The sequence shown here is derived from an EMBL/GenBank/DDBJ whole genome shotgun (WGS) entry which is preliminary data.</text>
</comment>
<feature type="binding site" evidence="4">
    <location>
        <position position="34"/>
    </location>
    <ligand>
        <name>NAD(+)</name>
        <dbReference type="ChEBI" id="CHEBI:57540"/>
    </ligand>
</feature>
<proteinExistence type="inferred from homology"/>
<keyword evidence="4" id="KW-0520">NAD</keyword>
<feature type="binding site" evidence="4">
    <location>
        <position position="96"/>
    </location>
    <ligand>
        <name>NAD(+)</name>
        <dbReference type="ChEBI" id="CHEBI:57540"/>
    </ligand>
</feature>
<evidence type="ECO:0000256" key="4">
    <source>
        <dbReference type="PIRSR" id="PIRSR000102-3"/>
    </source>
</evidence>
<dbReference type="Gene3D" id="3.40.50.720">
    <property type="entry name" value="NAD(P)-binding Rossmann-like Domain"/>
    <property type="match status" value="1"/>
</dbReference>
<dbReference type="CDD" id="cd05291">
    <property type="entry name" value="HicDH_like"/>
    <property type="match status" value="1"/>
</dbReference>
<dbReference type="InterPro" id="IPR018177">
    <property type="entry name" value="L-lactate_DH_AS"/>
</dbReference>
<feature type="domain" description="Lactate/malate dehydrogenase C-terminal" evidence="7">
    <location>
        <begin position="146"/>
        <end position="301"/>
    </location>
</feature>
<organism evidence="8 9">
    <name type="scientific">Lactobacillus melliventris</name>
    <dbReference type="NCBI Taxonomy" id="1218507"/>
    <lineage>
        <taxon>Bacteria</taxon>
        <taxon>Bacillati</taxon>
        <taxon>Bacillota</taxon>
        <taxon>Bacilli</taxon>
        <taxon>Lactobacillales</taxon>
        <taxon>Lactobacillaceae</taxon>
        <taxon>Lactobacillus</taxon>
    </lineage>
</organism>
<gene>
    <name evidence="8" type="ORF">JF74_03540</name>
</gene>
<dbReference type="Gene3D" id="3.90.110.10">
    <property type="entry name" value="Lactate dehydrogenase/glycoside hydrolase, family 4, C-terminal"/>
    <property type="match status" value="1"/>
</dbReference>
<comment type="similarity">
    <text evidence="1">Belongs to the LDH/MDH superfamily. LDH family.</text>
</comment>
<dbReference type="EMBL" id="JXLI01000006">
    <property type="protein sequence ID" value="KJY57851.1"/>
    <property type="molecule type" value="Genomic_DNA"/>
</dbReference>
<dbReference type="InterPro" id="IPR022383">
    <property type="entry name" value="Lactate/malate_DH_C"/>
</dbReference>
<reference evidence="8 9" key="1">
    <citation type="submission" date="2015-01" db="EMBL/GenBank/DDBJ databases">
        <title>Comparative genomics of the lactic acid bacteria isolated from the honey bee gut.</title>
        <authorList>
            <person name="Ellegaard K.M."/>
            <person name="Tamarit D."/>
            <person name="Javelind E."/>
            <person name="Olofsson T."/>
            <person name="Andersson S.G."/>
            <person name="Vasquez A."/>
        </authorList>
    </citation>
    <scope>NUCLEOTIDE SEQUENCE [LARGE SCALE GENOMIC DNA]</scope>
    <source>
        <strain evidence="8 9">Hma8</strain>
    </source>
</reference>
<feature type="domain" description="Lactate/malate dehydrogenase N-terminal" evidence="6">
    <location>
        <begin position="4"/>
        <end position="143"/>
    </location>
</feature>
<dbReference type="RefSeq" id="WP_046324295.1">
    <property type="nucleotide sequence ID" value="NZ_JBHTMT010000006.1"/>
</dbReference>
<name>A0A0F4LJU9_9LACO</name>
<dbReference type="OrthoDB" id="9802969at2"/>
<dbReference type="AlphaFoldDB" id="A0A0F4LJU9"/>
<feature type="binding site" evidence="4">
    <location>
        <begin position="9"/>
        <end position="14"/>
    </location>
    <ligand>
        <name>NAD(+)</name>
        <dbReference type="ChEBI" id="CHEBI:57540"/>
    </ligand>
</feature>
<evidence type="ECO:0000256" key="1">
    <source>
        <dbReference type="ARBA" id="ARBA00006054"/>
    </source>
</evidence>
<feature type="binding site" evidence="4">
    <location>
        <begin position="119"/>
        <end position="121"/>
    </location>
    <ligand>
        <name>NAD(+)</name>
        <dbReference type="ChEBI" id="CHEBI:57540"/>
    </ligand>
</feature>
<dbReference type="PROSITE" id="PS00064">
    <property type="entry name" value="L_LDH"/>
    <property type="match status" value="1"/>
</dbReference>
<dbReference type="Pfam" id="PF00056">
    <property type="entry name" value="Ldh_1_N"/>
    <property type="match status" value="1"/>
</dbReference>
<dbReference type="SUPFAM" id="SSF51735">
    <property type="entry name" value="NAD(P)-binding Rossmann-fold domains"/>
    <property type="match status" value="1"/>
</dbReference>
<dbReference type="InterPro" id="IPR015955">
    <property type="entry name" value="Lactate_DH/Glyco_Ohase_4_C"/>
</dbReference>
<dbReference type="PATRIC" id="fig|1218507.3.peg.519"/>
<evidence type="ECO:0000259" key="7">
    <source>
        <dbReference type="Pfam" id="PF02866"/>
    </source>
</evidence>
<dbReference type="GO" id="GO:0006089">
    <property type="term" value="P:lactate metabolic process"/>
    <property type="evidence" value="ECO:0007669"/>
    <property type="project" value="TreeGrafter"/>
</dbReference>
<dbReference type="InterPro" id="IPR001236">
    <property type="entry name" value="Lactate/malate_DH_N"/>
</dbReference>